<comment type="caution">
    <text evidence="1">The sequence shown here is derived from an EMBL/GenBank/DDBJ whole genome shotgun (WGS) entry which is preliminary data.</text>
</comment>
<keyword evidence="2" id="KW-1185">Reference proteome</keyword>
<accession>A0A395IPY4</accession>
<name>A0A395IPY4_9HELO</name>
<gene>
    <name evidence="1" type="ORF">DID88_004913</name>
</gene>
<sequence length="195" mass="22351">MPEFYKPSQITKFINDKRNLTRLGICHYRKYELDDACMLWNRCISKINADFASETGDRLRKSGGVDLMNELARLYTAIALKFAKATLIKMGTQLEGQPEQLLLAADAVADVVEGRTRWLTIFSDQFTWQPTAFQLLKLNYREAACARLSNYSRYLLVARDKIDLADRLMPGTPRVLAEKLKIEVAIWEFETMSAS</sequence>
<proteinExistence type="predicted"/>
<dbReference type="AlphaFoldDB" id="A0A395IPY4"/>
<dbReference type="OrthoDB" id="5229512at2759"/>
<evidence type="ECO:0000313" key="1">
    <source>
        <dbReference type="EMBL" id="RAL62347.1"/>
    </source>
</evidence>
<evidence type="ECO:0000313" key="2">
    <source>
        <dbReference type="Proteomes" id="UP000249056"/>
    </source>
</evidence>
<dbReference type="Proteomes" id="UP000249056">
    <property type="component" value="Unassembled WGS sequence"/>
</dbReference>
<reference evidence="1 2" key="1">
    <citation type="submission" date="2018-06" db="EMBL/GenBank/DDBJ databases">
        <title>Genome Sequence of the Brown Rot Fungal Pathogen Monilinia fructigena.</title>
        <authorList>
            <person name="Landi L."/>
            <person name="De Miccolis Angelini R.M."/>
            <person name="Pollastro S."/>
            <person name="Abate D."/>
            <person name="Faretra F."/>
            <person name="Romanazzi G."/>
        </authorList>
    </citation>
    <scope>NUCLEOTIDE SEQUENCE [LARGE SCALE GENOMIC DNA]</scope>
    <source>
        <strain evidence="1 2">Mfrg269</strain>
    </source>
</reference>
<organism evidence="1 2">
    <name type="scientific">Monilinia fructigena</name>
    <dbReference type="NCBI Taxonomy" id="38457"/>
    <lineage>
        <taxon>Eukaryota</taxon>
        <taxon>Fungi</taxon>
        <taxon>Dikarya</taxon>
        <taxon>Ascomycota</taxon>
        <taxon>Pezizomycotina</taxon>
        <taxon>Leotiomycetes</taxon>
        <taxon>Helotiales</taxon>
        <taxon>Sclerotiniaceae</taxon>
        <taxon>Monilinia</taxon>
    </lineage>
</organism>
<dbReference type="EMBL" id="QKRW01000025">
    <property type="protein sequence ID" value="RAL62347.1"/>
    <property type="molecule type" value="Genomic_DNA"/>
</dbReference>
<protein>
    <submittedName>
        <fullName evidence="1">Uncharacterized protein</fullName>
    </submittedName>
</protein>